<dbReference type="GO" id="GO:0016020">
    <property type="term" value="C:membrane"/>
    <property type="evidence" value="ECO:0007669"/>
    <property type="project" value="UniProtKB-SubCell"/>
</dbReference>
<dbReference type="InterPro" id="IPR023271">
    <property type="entry name" value="Aquaporin-like"/>
</dbReference>
<dbReference type="Proteomes" id="UP000241394">
    <property type="component" value="Chromosome LG14"/>
</dbReference>
<dbReference type="PANTHER" id="PTHR47002:SF2">
    <property type="entry name" value="AQUAPORIN AQPAE.A-LIKE"/>
    <property type="match status" value="1"/>
</dbReference>
<feature type="compositionally biased region" description="Acidic residues" evidence="6">
    <location>
        <begin position="1"/>
        <end position="10"/>
    </location>
</feature>
<keyword evidence="9" id="KW-1185">Reference proteome</keyword>
<dbReference type="OrthoDB" id="3222at2759"/>
<dbReference type="SUPFAM" id="SSF81338">
    <property type="entry name" value="Aquaporin-like"/>
    <property type="match status" value="1"/>
</dbReference>
<dbReference type="PRINTS" id="PR00783">
    <property type="entry name" value="MINTRINSICP"/>
</dbReference>
<dbReference type="Pfam" id="PF00230">
    <property type="entry name" value="MIP"/>
    <property type="match status" value="1"/>
</dbReference>
<dbReference type="Gramene" id="PSS12044">
    <property type="protein sequence ID" value="PSS12044"/>
    <property type="gene ID" value="CEY00_Acc16255"/>
</dbReference>
<evidence type="ECO:0000256" key="3">
    <source>
        <dbReference type="ARBA" id="ARBA00022989"/>
    </source>
</evidence>
<sequence>MASNLGDEESLGGNRVQPLSSTTMSEQWRIEEGKQKGSITLSERLGLEDFLSLDVWRASMGELLGTAVLVFMIDTIVISTVDMDTKVPNLIMSILIAITITILLLAVFPVSGGHINPVISFSAALVGLISLSRAAIYIVAQCIGAFLGALALKAVVGSTIEDTFSLGGCTLTIVAPGPTGPVTIGLETGQALWLEIICTFIFLFASVWMAFDGRQAKALGLVIVCTIIGVVLGLLVFISTTVTSTKGYAGAGMNPARCLGPAIVRRGHLWNGHWVFWVGPTIACVTFYVYTKIIPTQHFHGKGCYKHDFFNILKALCVPNGNRK</sequence>
<evidence type="ECO:0000256" key="5">
    <source>
        <dbReference type="RuleBase" id="RU000477"/>
    </source>
</evidence>
<dbReference type="PANTHER" id="PTHR47002">
    <property type="entry name" value="AQUAPORIN-LIKE"/>
    <property type="match status" value="1"/>
</dbReference>
<feature type="transmembrane region" description="Helical" evidence="7">
    <location>
        <begin position="218"/>
        <end position="238"/>
    </location>
</feature>
<accession>A0A2R6QQ73</accession>
<dbReference type="Gene3D" id="1.20.1080.10">
    <property type="entry name" value="Glycerol uptake facilitator protein"/>
    <property type="match status" value="1"/>
</dbReference>
<keyword evidence="2 5" id="KW-0812">Transmembrane</keyword>
<evidence type="ECO:0000256" key="7">
    <source>
        <dbReference type="SAM" id="Phobius"/>
    </source>
</evidence>
<evidence type="ECO:0000256" key="4">
    <source>
        <dbReference type="ARBA" id="ARBA00023136"/>
    </source>
</evidence>
<proteinExistence type="inferred from homology"/>
<feature type="transmembrane region" description="Helical" evidence="7">
    <location>
        <begin position="138"/>
        <end position="156"/>
    </location>
</feature>
<evidence type="ECO:0000313" key="9">
    <source>
        <dbReference type="Proteomes" id="UP000241394"/>
    </source>
</evidence>
<feature type="transmembrane region" description="Helical" evidence="7">
    <location>
        <begin position="191"/>
        <end position="211"/>
    </location>
</feature>
<evidence type="ECO:0000256" key="1">
    <source>
        <dbReference type="ARBA" id="ARBA00004141"/>
    </source>
</evidence>
<dbReference type="InterPro" id="IPR000425">
    <property type="entry name" value="MIP"/>
</dbReference>
<comment type="subcellular location">
    <subcellularLocation>
        <location evidence="1">Membrane</location>
        <topology evidence="1">Multi-pass membrane protein</topology>
    </subcellularLocation>
</comment>
<dbReference type="OMA" id="IWIAFDH"/>
<keyword evidence="4 7" id="KW-0472">Membrane</keyword>
<feature type="transmembrane region" description="Helical" evidence="7">
    <location>
        <begin position="274"/>
        <end position="291"/>
    </location>
</feature>
<feature type="compositionally biased region" description="Polar residues" evidence="6">
    <location>
        <begin position="17"/>
        <end position="26"/>
    </location>
</feature>
<dbReference type="STRING" id="1590841.A0A2R6QQ73"/>
<feature type="transmembrane region" description="Helical" evidence="7">
    <location>
        <begin position="55"/>
        <end position="78"/>
    </location>
</feature>
<evidence type="ECO:0000256" key="6">
    <source>
        <dbReference type="SAM" id="MobiDB-lite"/>
    </source>
</evidence>
<protein>
    <submittedName>
        <fullName evidence="8">Aquaporin PIP1-2</fullName>
    </submittedName>
</protein>
<comment type="similarity">
    <text evidence="5">Belongs to the MIP/aquaporin (TC 1.A.8) family.</text>
</comment>
<feature type="region of interest" description="Disordered" evidence="6">
    <location>
        <begin position="1"/>
        <end position="27"/>
    </location>
</feature>
<reference evidence="9" key="2">
    <citation type="journal article" date="2018" name="BMC Genomics">
        <title>A manually annotated Actinidia chinensis var. chinensis (kiwifruit) genome highlights the challenges associated with draft genomes and gene prediction in plants.</title>
        <authorList>
            <person name="Pilkington S.M."/>
            <person name="Crowhurst R."/>
            <person name="Hilario E."/>
            <person name="Nardozza S."/>
            <person name="Fraser L."/>
            <person name="Peng Y."/>
            <person name="Gunaseelan K."/>
            <person name="Simpson R."/>
            <person name="Tahir J."/>
            <person name="Deroles S.C."/>
            <person name="Templeton K."/>
            <person name="Luo Z."/>
            <person name="Davy M."/>
            <person name="Cheng C."/>
            <person name="McNeilage M."/>
            <person name="Scaglione D."/>
            <person name="Liu Y."/>
            <person name="Zhang Q."/>
            <person name="Datson P."/>
            <person name="De Silva N."/>
            <person name="Gardiner S.E."/>
            <person name="Bassett H."/>
            <person name="Chagne D."/>
            <person name="McCallum J."/>
            <person name="Dzierzon H."/>
            <person name="Deng C."/>
            <person name="Wang Y.Y."/>
            <person name="Barron L."/>
            <person name="Manako K."/>
            <person name="Bowen J."/>
            <person name="Foster T.M."/>
            <person name="Erridge Z.A."/>
            <person name="Tiffin H."/>
            <person name="Waite C.N."/>
            <person name="Davies K.M."/>
            <person name="Grierson E.P."/>
            <person name="Laing W.A."/>
            <person name="Kirk R."/>
            <person name="Chen X."/>
            <person name="Wood M."/>
            <person name="Montefiori M."/>
            <person name="Brummell D.A."/>
            <person name="Schwinn K.E."/>
            <person name="Catanach A."/>
            <person name="Fullerton C."/>
            <person name="Li D."/>
            <person name="Meiyalaghan S."/>
            <person name="Nieuwenhuizen N."/>
            <person name="Read N."/>
            <person name="Prakash R."/>
            <person name="Hunter D."/>
            <person name="Zhang H."/>
            <person name="McKenzie M."/>
            <person name="Knabel M."/>
            <person name="Harris A."/>
            <person name="Allan A.C."/>
            <person name="Gleave A."/>
            <person name="Chen A."/>
            <person name="Janssen B.J."/>
            <person name="Plunkett B."/>
            <person name="Ampomah-Dwamena C."/>
            <person name="Voogd C."/>
            <person name="Leif D."/>
            <person name="Lafferty D."/>
            <person name="Souleyre E.J.F."/>
            <person name="Varkonyi-Gasic E."/>
            <person name="Gambi F."/>
            <person name="Hanley J."/>
            <person name="Yao J.L."/>
            <person name="Cheung J."/>
            <person name="David K.M."/>
            <person name="Warren B."/>
            <person name="Marsh K."/>
            <person name="Snowden K.C."/>
            <person name="Lin-Wang K."/>
            <person name="Brian L."/>
            <person name="Martinez-Sanchez M."/>
            <person name="Wang M."/>
            <person name="Ileperuma N."/>
            <person name="Macnee N."/>
            <person name="Campin R."/>
            <person name="McAtee P."/>
            <person name="Drummond R.S.M."/>
            <person name="Espley R.V."/>
            <person name="Ireland H.S."/>
            <person name="Wu R."/>
            <person name="Atkinson R.G."/>
            <person name="Karunairetnam S."/>
            <person name="Bulley S."/>
            <person name="Chunkath S."/>
            <person name="Hanley Z."/>
            <person name="Storey R."/>
            <person name="Thrimawithana A.H."/>
            <person name="Thomson S."/>
            <person name="David C."/>
            <person name="Testolin R."/>
            <person name="Huang H."/>
            <person name="Hellens R.P."/>
            <person name="Schaffer R.J."/>
        </authorList>
    </citation>
    <scope>NUCLEOTIDE SEQUENCE [LARGE SCALE GENOMIC DNA]</scope>
    <source>
        <strain evidence="9">cv. Red5</strain>
    </source>
</reference>
<evidence type="ECO:0000313" key="8">
    <source>
        <dbReference type="EMBL" id="PSS12044.1"/>
    </source>
</evidence>
<gene>
    <name evidence="8" type="ORF">CEY00_Acc16255</name>
</gene>
<keyword evidence="3 7" id="KW-1133">Transmembrane helix</keyword>
<organism evidence="8 9">
    <name type="scientific">Actinidia chinensis var. chinensis</name>
    <name type="common">Chinese soft-hair kiwi</name>
    <dbReference type="NCBI Taxonomy" id="1590841"/>
    <lineage>
        <taxon>Eukaryota</taxon>
        <taxon>Viridiplantae</taxon>
        <taxon>Streptophyta</taxon>
        <taxon>Embryophyta</taxon>
        <taxon>Tracheophyta</taxon>
        <taxon>Spermatophyta</taxon>
        <taxon>Magnoliopsida</taxon>
        <taxon>eudicotyledons</taxon>
        <taxon>Gunneridae</taxon>
        <taxon>Pentapetalae</taxon>
        <taxon>asterids</taxon>
        <taxon>Ericales</taxon>
        <taxon>Actinidiaceae</taxon>
        <taxon>Actinidia</taxon>
    </lineage>
</organism>
<dbReference type="GO" id="GO:0015267">
    <property type="term" value="F:channel activity"/>
    <property type="evidence" value="ECO:0007669"/>
    <property type="project" value="InterPro"/>
</dbReference>
<dbReference type="InParanoid" id="A0A2R6QQ73"/>
<dbReference type="AlphaFoldDB" id="A0A2R6QQ73"/>
<dbReference type="EMBL" id="NKQK01000014">
    <property type="protein sequence ID" value="PSS12044.1"/>
    <property type="molecule type" value="Genomic_DNA"/>
</dbReference>
<comment type="caution">
    <text evidence="8">The sequence shown here is derived from an EMBL/GenBank/DDBJ whole genome shotgun (WGS) entry which is preliminary data.</text>
</comment>
<evidence type="ECO:0000256" key="2">
    <source>
        <dbReference type="ARBA" id="ARBA00022692"/>
    </source>
</evidence>
<name>A0A2R6QQ73_ACTCC</name>
<reference evidence="8 9" key="1">
    <citation type="submission" date="2017-07" db="EMBL/GenBank/DDBJ databases">
        <title>An improved, manually edited Actinidia chinensis var. chinensis (kiwifruit) genome highlights the challenges associated with draft genomes and gene prediction in plants.</title>
        <authorList>
            <person name="Pilkington S."/>
            <person name="Crowhurst R."/>
            <person name="Hilario E."/>
            <person name="Nardozza S."/>
            <person name="Fraser L."/>
            <person name="Peng Y."/>
            <person name="Gunaseelan K."/>
            <person name="Simpson R."/>
            <person name="Tahir J."/>
            <person name="Deroles S."/>
            <person name="Templeton K."/>
            <person name="Luo Z."/>
            <person name="Davy M."/>
            <person name="Cheng C."/>
            <person name="Mcneilage M."/>
            <person name="Scaglione D."/>
            <person name="Liu Y."/>
            <person name="Zhang Q."/>
            <person name="Datson P."/>
            <person name="De Silva N."/>
            <person name="Gardiner S."/>
            <person name="Bassett H."/>
            <person name="Chagne D."/>
            <person name="Mccallum J."/>
            <person name="Dzierzon H."/>
            <person name="Deng C."/>
            <person name="Wang Y.-Y."/>
            <person name="Barron N."/>
            <person name="Manako K."/>
            <person name="Bowen J."/>
            <person name="Foster T."/>
            <person name="Erridge Z."/>
            <person name="Tiffin H."/>
            <person name="Waite C."/>
            <person name="Davies K."/>
            <person name="Grierson E."/>
            <person name="Laing W."/>
            <person name="Kirk R."/>
            <person name="Chen X."/>
            <person name="Wood M."/>
            <person name="Montefiori M."/>
            <person name="Brummell D."/>
            <person name="Schwinn K."/>
            <person name="Catanach A."/>
            <person name="Fullerton C."/>
            <person name="Li D."/>
            <person name="Meiyalaghan S."/>
            <person name="Nieuwenhuizen N."/>
            <person name="Read N."/>
            <person name="Prakash R."/>
            <person name="Hunter D."/>
            <person name="Zhang H."/>
            <person name="Mckenzie M."/>
            <person name="Knabel M."/>
            <person name="Harris A."/>
            <person name="Allan A."/>
            <person name="Chen A."/>
            <person name="Janssen B."/>
            <person name="Plunkett B."/>
            <person name="Dwamena C."/>
            <person name="Voogd C."/>
            <person name="Leif D."/>
            <person name="Lafferty D."/>
            <person name="Souleyre E."/>
            <person name="Varkonyi-Gasic E."/>
            <person name="Gambi F."/>
            <person name="Hanley J."/>
            <person name="Yao J.-L."/>
            <person name="Cheung J."/>
            <person name="David K."/>
            <person name="Warren B."/>
            <person name="Marsh K."/>
            <person name="Snowden K."/>
            <person name="Lin-Wang K."/>
            <person name="Brian L."/>
            <person name="Martinez-Sanchez M."/>
            <person name="Wang M."/>
            <person name="Ileperuma N."/>
            <person name="Macnee N."/>
            <person name="Campin R."/>
            <person name="Mcatee P."/>
            <person name="Drummond R."/>
            <person name="Espley R."/>
            <person name="Ireland H."/>
            <person name="Wu R."/>
            <person name="Atkinson R."/>
            <person name="Karunairetnam S."/>
            <person name="Bulley S."/>
            <person name="Chunkath S."/>
            <person name="Hanley Z."/>
            <person name="Storey R."/>
            <person name="Thrimawithana A."/>
            <person name="Thomson S."/>
            <person name="David C."/>
            <person name="Testolin R."/>
        </authorList>
    </citation>
    <scope>NUCLEOTIDE SEQUENCE [LARGE SCALE GENOMIC DNA]</scope>
    <source>
        <strain evidence="9">cv. Red5</strain>
        <tissue evidence="8">Young leaf</tissue>
    </source>
</reference>
<keyword evidence="5" id="KW-0813">Transport</keyword>
<feature type="transmembrane region" description="Helical" evidence="7">
    <location>
        <begin position="90"/>
        <end position="108"/>
    </location>
</feature>